<dbReference type="EMBL" id="JARQWQ010000011">
    <property type="protein sequence ID" value="KAK2568546.1"/>
    <property type="molecule type" value="Genomic_DNA"/>
</dbReference>
<dbReference type="InterPro" id="IPR023393">
    <property type="entry name" value="START-like_dom_sf"/>
</dbReference>
<accession>A0AAD9VBP5</accession>
<proteinExistence type="predicted"/>
<dbReference type="Proteomes" id="UP001249851">
    <property type="component" value="Unassembled WGS sequence"/>
</dbReference>
<evidence type="ECO:0000313" key="1">
    <source>
        <dbReference type="EMBL" id="KAK2568546.1"/>
    </source>
</evidence>
<gene>
    <name evidence="1" type="ORF">P5673_006465</name>
</gene>
<evidence type="ECO:0000313" key="2">
    <source>
        <dbReference type="Proteomes" id="UP001249851"/>
    </source>
</evidence>
<reference evidence="1" key="2">
    <citation type="journal article" date="2023" name="Science">
        <title>Genomic signatures of disease resistance in endangered staghorn corals.</title>
        <authorList>
            <person name="Vollmer S.V."/>
            <person name="Selwyn J.D."/>
            <person name="Despard B.A."/>
            <person name="Roesel C.L."/>
        </authorList>
    </citation>
    <scope>NUCLEOTIDE SEQUENCE</scope>
    <source>
        <strain evidence="1">K2</strain>
    </source>
</reference>
<evidence type="ECO:0008006" key="3">
    <source>
        <dbReference type="Google" id="ProtNLM"/>
    </source>
</evidence>
<reference evidence="1" key="1">
    <citation type="journal article" date="2023" name="G3 (Bethesda)">
        <title>Whole genome assembly and annotation of the endangered Caribbean coral Acropora cervicornis.</title>
        <authorList>
            <person name="Selwyn J.D."/>
            <person name="Vollmer S.V."/>
        </authorList>
    </citation>
    <scope>NUCLEOTIDE SEQUENCE</scope>
    <source>
        <strain evidence="1">K2</strain>
    </source>
</reference>
<protein>
    <recommendedName>
        <fullName evidence="3">START domain-containing protein</fullName>
    </recommendedName>
</protein>
<name>A0AAD9VBP5_ACRCE</name>
<sequence>MNMKVHRPTQKLAVIVAYFTYALFLDREENVQDATPIEKKIQSLKELVPPSSSKEWLLKTVVNGLRIWEKRKSRNSPAWIPETMYACSAVVPASCQEVIDVLKQPVLLPQWDPQIKSLKILSAASNRDVISLSFNCSNVFVKTVQYIRDFFGQEVNAVFSRQWEVDGNQTCEAWFMSSFTASRLAGLRDFFSHQKFDTSSVKTCQAETSVINQPPSAENRRAAAKILCNVTHVPPELPFESETAASSLLPATHEDDVSLGNVAVVAPVMAFTSQATITLSSPASANENAVVENATNDIQERELSLSDASSFPRLLTSENVETLIENLCELSDGTEGSDGWISVGKYKGVDILKRPAREGERPWDTLKGTSVICVPIHYIVAYVFLLEYRGEWDDLYKKGNRIVLIKLYRRLITKNASDLEL</sequence>
<dbReference type="SUPFAM" id="SSF55961">
    <property type="entry name" value="Bet v1-like"/>
    <property type="match status" value="2"/>
</dbReference>
<keyword evidence="2" id="KW-1185">Reference proteome</keyword>
<dbReference type="AlphaFoldDB" id="A0AAD9VBP5"/>
<dbReference type="Gene3D" id="3.30.530.20">
    <property type="match status" value="2"/>
</dbReference>
<comment type="caution">
    <text evidence="1">The sequence shown here is derived from an EMBL/GenBank/DDBJ whole genome shotgun (WGS) entry which is preliminary data.</text>
</comment>
<organism evidence="1 2">
    <name type="scientific">Acropora cervicornis</name>
    <name type="common">Staghorn coral</name>
    <dbReference type="NCBI Taxonomy" id="6130"/>
    <lineage>
        <taxon>Eukaryota</taxon>
        <taxon>Metazoa</taxon>
        <taxon>Cnidaria</taxon>
        <taxon>Anthozoa</taxon>
        <taxon>Hexacorallia</taxon>
        <taxon>Scleractinia</taxon>
        <taxon>Astrocoeniina</taxon>
        <taxon>Acroporidae</taxon>
        <taxon>Acropora</taxon>
    </lineage>
</organism>